<dbReference type="EMBL" id="UASN01000015">
    <property type="protein sequence ID" value="SPX54313.1"/>
    <property type="molecule type" value="Genomic_DNA"/>
</dbReference>
<evidence type="ECO:0000313" key="7">
    <source>
        <dbReference type="Proteomes" id="UP000251088"/>
    </source>
</evidence>
<keyword evidence="2" id="KW-0812">Transmembrane</keyword>
<accession>A0A2X1QFP8</accession>
<dbReference type="SUPFAM" id="SSF56935">
    <property type="entry name" value="Porins"/>
    <property type="match status" value="1"/>
</dbReference>
<sequence>MYSQTYNMTPEEDNHFAGKTQNFEAVVQYQFDFGLRPSIGYVQTKGKDLQSRAGFSGGDADLVKYIEVGTWYYFNKNMNVYAAYKFNQLDDNDYTKAAGVATDDQAAVGIVYQF</sequence>
<dbReference type="GO" id="GO:0046930">
    <property type="term" value="C:pore complex"/>
    <property type="evidence" value="ECO:0007669"/>
    <property type="project" value="UniProtKB-KW"/>
</dbReference>
<evidence type="ECO:0000256" key="1">
    <source>
        <dbReference type="ARBA" id="ARBA00022452"/>
    </source>
</evidence>
<dbReference type="GO" id="GO:0015288">
    <property type="term" value="F:porin activity"/>
    <property type="evidence" value="ECO:0007669"/>
    <property type="project" value="UniProtKB-KW"/>
</dbReference>
<dbReference type="PANTHER" id="PTHR34501:SF8">
    <property type="entry name" value="OUTER MEMBRANE PORIN N-RELATED"/>
    <property type="match status" value="1"/>
</dbReference>
<organism evidence="5 8">
    <name type="scientific">Klebsiella pneumoniae</name>
    <dbReference type="NCBI Taxonomy" id="573"/>
    <lineage>
        <taxon>Bacteria</taxon>
        <taxon>Pseudomonadati</taxon>
        <taxon>Pseudomonadota</taxon>
        <taxon>Gammaproteobacteria</taxon>
        <taxon>Enterobacterales</taxon>
        <taxon>Enterobacteriaceae</taxon>
        <taxon>Klebsiella/Raoultella group</taxon>
        <taxon>Klebsiella</taxon>
        <taxon>Klebsiella pneumoniae complex</taxon>
    </lineage>
</organism>
<dbReference type="GO" id="GO:0009279">
    <property type="term" value="C:cell outer membrane"/>
    <property type="evidence" value="ECO:0007669"/>
    <property type="project" value="InterPro"/>
</dbReference>
<dbReference type="AlphaFoldDB" id="A0A2X1QFP8"/>
<evidence type="ECO:0000256" key="4">
    <source>
        <dbReference type="ARBA" id="ARBA00023237"/>
    </source>
</evidence>
<gene>
    <name evidence="5" type="primary">ompC_3</name>
    <name evidence="6" type="synonym">ompC_1</name>
    <name evidence="6" type="ORF">NCTC9128_05031</name>
    <name evidence="5" type="ORF">NCTC9601_01451</name>
</gene>
<keyword evidence="4" id="KW-0998">Cell outer membrane</keyword>
<evidence type="ECO:0000313" key="6">
    <source>
        <dbReference type="EMBL" id="SQC38888.1"/>
    </source>
</evidence>
<keyword evidence="1" id="KW-1134">Transmembrane beta strand</keyword>
<dbReference type="InterPro" id="IPR001702">
    <property type="entry name" value="Porin_Gram-ve"/>
</dbReference>
<dbReference type="PANTHER" id="PTHR34501">
    <property type="entry name" value="PROTEIN YDDL-RELATED"/>
    <property type="match status" value="1"/>
</dbReference>
<keyword evidence="3" id="KW-0406">Ion transport</keyword>
<keyword evidence="1" id="KW-0472">Membrane</keyword>
<dbReference type="GO" id="GO:0034220">
    <property type="term" value="P:monoatomic ion transmembrane transport"/>
    <property type="evidence" value="ECO:0007669"/>
    <property type="project" value="InterPro"/>
</dbReference>
<keyword evidence="3" id="KW-0813">Transport</keyword>
<reference evidence="7 8" key="1">
    <citation type="submission" date="2018-06" db="EMBL/GenBank/DDBJ databases">
        <authorList>
            <consortium name="Pathogen Informatics"/>
            <person name="Doyle S."/>
        </authorList>
    </citation>
    <scope>NUCLEOTIDE SEQUENCE [LARGE SCALE GENOMIC DNA]</scope>
    <source>
        <strain evidence="6 7">NCTC9128</strain>
        <strain evidence="5 8">NCTC9601</strain>
    </source>
</reference>
<evidence type="ECO:0000313" key="5">
    <source>
        <dbReference type="EMBL" id="SPX54313.1"/>
    </source>
</evidence>
<dbReference type="EMBL" id="UAWN01000013">
    <property type="protein sequence ID" value="SQC38888.1"/>
    <property type="molecule type" value="Genomic_DNA"/>
</dbReference>
<dbReference type="InterPro" id="IPR050298">
    <property type="entry name" value="Gram-neg_bact_OMP"/>
</dbReference>
<dbReference type="Proteomes" id="UP000251088">
    <property type="component" value="Unassembled WGS sequence"/>
</dbReference>
<evidence type="ECO:0000256" key="2">
    <source>
        <dbReference type="ARBA" id="ARBA00022692"/>
    </source>
</evidence>
<dbReference type="Gene3D" id="2.40.160.10">
    <property type="entry name" value="Porin"/>
    <property type="match status" value="1"/>
</dbReference>
<evidence type="ECO:0000256" key="3">
    <source>
        <dbReference type="ARBA" id="ARBA00023114"/>
    </source>
</evidence>
<dbReference type="Pfam" id="PF00267">
    <property type="entry name" value="Porin_1"/>
    <property type="match status" value="1"/>
</dbReference>
<dbReference type="Proteomes" id="UP000251123">
    <property type="component" value="Unassembled WGS sequence"/>
</dbReference>
<evidence type="ECO:0000313" key="8">
    <source>
        <dbReference type="Proteomes" id="UP000251123"/>
    </source>
</evidence>
<name>A0A2X1QFP8_KLEPN</name>
<dbReference type="InterPro" id="IPR023614">
    <property type="entry name" value="Porin_dom_sf"/>
</dbReference>
<protein>
    <submittedName>
        <fullName evidence="5">Outer membrane protein 1A/OmpK35 porin</fullName>
    </submittedName>
</protein>
<keyword evidence="3" id="KW-0626">Porin</keyword>
<proteinExistence type="predicted"/>